<dbReference type="AlphaFoldDB" id="A0A091B6T2"/>
<gene>
    <name evidence="3" type="ORF">P873_14575</name>
</gene>
<feature type="transmembrane region" description="Helical" evidence="2">
    <location>
        <begin position="211"/>
        <end position="228"/>
    </location>
</feature>
<keyword evidence="2" id="KW-1133">Transmembrane helix</keyword>
<feature type="transmembrane region" description="Helical" evidence="2">
    <location>
        <begin position="176"/>
        <end position="199"/>
    </location>
</feature>
<name>A0A091B6T2_9GAMM</name>
<comment type="caution">
    <text evidence="3">The sequence shown here is derived from an EMBL/GenBank/DDBJ whole genome shotgun (WGS) entry which is preliminary data.</text>
</comment>
<feature type="region of interest" description="Disordered" evidence="1">
    <location>
        <begin position="42"/>
        <end position="74"/>
    </location>
</feature>
<evidence type="ECO:0000313" key="3">
    <source>
        <dbReference type="EMBL" id="KFN47212.1"/>
    </source>
</evidence>
<proteinExistence type="predicted"/>
<accession>A0A091B6T2</accession>
<keyword evidence="4" id="KW-1185">Reference proteome</keyword>
<dbReference type="EMBL" id="AWXU01000067">
    <property type="protein sequence ID" value="KFN47212.1"/>
    <property type="molecule type" value="Genomic_DNA"/>
</dbReference>
<evidence type="ECO:0000256" key="2">
    <source>
        <dbReference type="SAM" id="Phobius"/>
    </source>
</evidence>
<keyword evidence="2" id="KW-0812">Transmembrane</keyword>
<evidence type="ECO:0000313" key="4">
    <source>
        <dbReference type="Proteomes" id="UP000029391"/>
    </source>
</evidence>
<reference evidence="3 4" key="1">
    <citation type="submission" date="2013-09" db="EMBL/GenBank/DDBJ databases">
        <title>Genome sequencing of Arenimonas composti.</title>
        <authorList>
            <person name="Chen F."/>
            <person name="Wang G."/>
        </authorList>
    </citation>
    <scope>NUCLEOTIDE SEQUENCE [LARGE SCALE GENOMIC DNA]</scope>
    <source>
        <strain evidence="3 4">TR7-09</strain>
    </source>
</reference>
<evidence type="ECO:0000256" key="1">
    <source>
        <dbReference type="SAM" id="MobiDB-lite"/>
    </source>
</evidence>
<sequence>METGNPQVFALEVTRSWLDLEGGRQRIPSALRQLLEATLDAVARGQPPPEKDSSTLTDLGRLSREGAETGATTPLKGGEVKRWWAARQARVSQLCADRQCEWVPELVVRTGGGRNLQTQFSFALERLVQEPAELDEEGPGDPSGLLRYRIDPAKAAWWVRLFLGTHPFPMRSWRGYLLVGSTILNFLLVALVWLAIYVSWSRGRPVTTADLALFGASVAFTVCLWMLSKPMWRLPKERVTLAGVGFLATDELHGQLRTMRDETRADTSRVFSIVRHWGHCPICAAEVDLDEGGLAFSDRLIGRCHDAPLEHIFSFDPVLLTDEPLRKIIKVSDERAGHSPASNVG</sequence>
<organism evidence="3 4">
    <name type="scientific">Arenimonas composti TR7-09 = DSM 18010</name>
    <dbReference type="NCBI Taxonomy" id="1121013"/>
    <lineage>
        <taxon>Bacteria</taxon>
        <taxon>Pseudomonadati</taxon>
        <taxon>Pseudomonadota</taxon>
        <taxon>Gammaproteobacteria</taxon>
        <taxon>Lysobacterales</taxon>
        <taxon>Lysobacteraceae</taxon>
        <taxon>Arenimonas</taxon>
    </lineage>
</organism>
<keyword evidence="2" id="KW-0472">Membrane</keyword>
<dbReference type="Proteomes" id="UP000029391">
    <property type="component" value="Unassembled WGS sequence"/>
</dbReference>
<dbReference type="eggNOG" id="ENOG503024B">
    <property type="taxonomic scope" value="Bacteria"/>
</dbReference>
<protein>
    <submittedName>
        <fullName evidence="3">Uncharacterized protein</fullName>
    </submittedName>
</protein>